<protein>
    <submittedName>
        <fullName evidence="1">Uncharacterized protein</fullName>
    </submittedName>
</protein>
<proteinExistence type="predicted"/>
<evidence type="ECO:0000313" key="1">
    <source>
        <dbReference type="EMBL" id="KAF8399945.1"/>
    </source>
</evidence>
<comment type="caution">
    <text evidence="1">The sequence shown here is derived from an EMBL/GenBank/DDBJ whole genome shotgun (WGS) entry which is preliminary data.</text>
</comment>
<keyword evidence="2" id="KW-1185">Reference proteome</keyword>
<sequence length="80" mass="8891">MANLLSSKSFLNLFDLFNLLGHLIKIGNLKGRLAWPSSMGSLRVALRRHRDQAEKGGYEAVISSGGRTVTMLCKAFCFFE</sequence>
<evidence type="ECO:0000313" key="2">
    <source>
        <dbReference type="Proteomes" id="UP000655225"/>
    </source>
</evidence>
<organism evidence="1 2">
    <name type="scientific">Tetracentron sinense</name>
    <name type="common">Spur-leaf</name>
    <dbReference type="NCBI Taxonomy" id="13715"/>
    <lineage>
        <taxon>Eukaryota</taxon>
        <taxon>Viridiplantae</taxon>
        <taxon>Streptophyta</taxon>
        <taxon>Embryophyta</taxon>
        <taxon>Tracheophyta</taxon>
        <taxon>Spermatophyta</taxon>
        <taxon>Magnoliopsida</taxon>
        <taxon>Trochodendrales</taxon>
        <taxon>Trochodendraceae</taxon>
        <taxon>Tetracentron</taxon>
    </lineage>
</organism>
<accession>A0A834Z5W0</accession>
<dbReference type="Proteomes" id="UP000655225">
    <property type="component" value="Unassembled WGS sequence"/>
</dbReference>
<gene>
    <name evidence="1" type="ORF">HHK36_015817</name>
</gene>
<dbReference type="EMBL" id="JABCRI010000010">
    <property type="protein sequence ID" value="KAF8399945.1"/>
    <property type="molecule type" value="Genomic_DNA"/>
</dbReference>
<reference evidence="1 2" key="1">
    <citation type="submission" date="2020-04" db="EMBL/GenBank/DDBJ databases">
        <title>Plant Genome Project.</title>
        <authorList>
            <person name="Zhang R.-G."/>
        </authorList>
    </citation>
    <scope>NUCLEOTIDE SEQUENCE [LARGE SCALE GENOMIC DNA]</scope>
    <source>
        <strain evidence="1">YNK0</strain>
        <tissue evidence="1">Leaf</tissue>
    </source>
</reference>
<dbReference type="AlphaFoldDB" id="A0A834Z5W0"/>
<name>A0A834Z5W0_TETSI</name>